<gene>
    <name evidence="2" type="ORF">A605_12165</name>
</gene>
<dbReference type="EMBL" id="CP003697">
    <property type="protein sequence ID" value="AGF73429.1"/>
    <property type="molecule type" value="Genomic_DNA"/>
</dbReference>
<reference evidence="2 3" key="1">
    <citation type="journal article" date="2012" name="Stand. Genomic Sci.">
        <title>Genome sequence of the halotolerant bacterium Corynebacterium halotolerans type strain YIM 70093(T) (= DSM 44683(T)).</title>
        <authorList>
            <person name="Ruckert C."/>
            <person name="Albersmeier A."/>
            <person name="Al-Dilaimi A."/>
            <person name="Niehaus K."/>
            <person name="Szczepanowski R."/>
            <person name="Kalinowski J."/>
        </authorList>
    </citation>
    <scope>NUCLEOTIDE SEQUENCE [LARGE SCALE GENOMIC DNA]</scope>
    <source>
        <strain evidence="2">YIM 70093</strain>
    </source>
</reference>
<keyword evidence="3" id="KW-1185">Reference proteome</keyword>
<dbReference type="Proteomes" id="UP000011723">
    <property type="component" value="Chromosome"/>
</dbReference>
<evidence type="ECO:0000313" key="3">
    <source>
        <dbReference type="Proteomes" id="UP000011723"/>
    </source>
</evidence>
<evidence type="ECO:0000313" key="2">
    <source>
        <dbReference type="EMBL" id="AGF73429.1"/>
    </source>
</evidence>
<evidence type="ECO:0000256" key="1">
    <source>
        <dbReference type="SAM" id="Phobius"/>
    </source>
</evidence>
<proteinExistence type="predicted"/>
<sequence length="112" mass="11727">MMVSQGWLVFTITEDTSVGLLSAIIIFNIGMTPVMTPLPMDFCAHGSAIMNMPQRFDGAAVIAPVFMGPLPHIPKVVVESGSTTQETARWTSSLLSGHFATASAGTAAGQAM</sequence>
<organism evidence="2 3">
    <name type="scientific">Corynebacterium halotolerans YIM 70093 = DSM 44683</name>
    <dbReference type="NCBI Taxonomy" id="1121362"/>
    <lineage>
        <taxon>Bacteria</taxon>
        <taxon>Bacillati</taxon>
        <taxon>Actinomycetota</taxon>
        <taxon>Actinomycetes</taxon>
        <taxon>Mycobacteriales</taxon>
        <taxon>Corynebacteriaceae</taxon>
        <taxon>Corynebacterium</taxon>
    </lineage>
</organism>
<keyword evidence="1" id="KW-1133">Transmembrane helix</keyword>
<keyword evidence="1" id="KW-0812">Transmembrane</keyword>
<dbReference type="PATRIC" id="fig|1121362.3.peg.2472"/>
<accession>M1N0E2</accession>
<dbReference type="HOGENOM" id="CLU_2141695_0_0_11"/>
<keyword evidence="1" id="KW-0472">Membrane</keyword>
<dbReference type="RefSeq" id="WP_015401844.1">
    <property type="nucleotide sequence ID" value="NC_020302.1"/>
</dbReference>
<feature type="transmembrane region" description="Helical" evidence="1">
    <location>
        <begin position="6"/>
        <end position="30"/>
    </location>
</feature>
<dbReference type="KEGG" id="chn:A605_12165"/>
<dbReference type="AlphaFoldDB" id="M1N0E2"/>
<name>M1N0E2_9CORY</name>
<protein>
    <submittedName>
        <fullName evidence="2">Uncharacterized protein</fullName>
    </submittedName>
</protein>